<gene>
    <name evidence="2" type="ORF">CC117_16635</name>
</gene>
<organism evidence="2 3">
    <name type="scientific">Parafrankia colletiae</name>
    <dbReference type="NCBI Taxonomy" id="573497"/>
    <lineage>
        <taxon>Bacteria</taxon>
        <taxon>Bacillati</taxon>
        <taxon>Actinomycetota</taxon>
        <taxon>Actinomycetes</taxon>
        <taxon>Frankiales</taxon>
        <taxon>Frankiaceae</taxon>
        <taxon>Parafrankia</taxon>
    </lineage>
</organism>
<dbReference type="OrthoDB" id="2514738at2"/>
<dbReference type="AlphaFoldDB" id="A0A1S1QUG2"/>
<dbReference type="InterPro" id="IPR013751">
    <property type="entry name" value="ACP_syn_III_N"/>
</dbReference>
<reference evidence="3" key="1">
    <citation type="submission" date="2016-07" db="EMBL/GenBank/DDBJ databases">
        <title>Sequence Frankia sp. strain CcI1.17.</title>
        <authorList>
            <person name="Ghodhbane-Gtari F."/>
            <person name="Swanson E."/>
            <person name="Gueddou A."/>
            <person name="Morris K."/>
            <person name="Hezbri K."/>
            <person name="Ktari A."/>
            <person name="Nouioui I."/>
            <person name="Abebe-Akele F."/>
            <person name="Simpson S."/>
            <person name="Thomas K."/>
            <person name="Gtari M."/>
            <person name="Tisa L.S."/>
            <person name="Hurst S."/>
        </authorList>
    </citation>
    <scope>NUCLEOTIDE SEQUENCE [LARGE SCALE GENOMIC DNA]</scope>
    <source>
        <strain evidence="3">Cc1.17</strain>
    </source>
</reference>
<dbReference type="GO" id="GO:0004315">
    <property type="term" value="F:3-oxoacyl-[acyl-carrier-protein] synthase activity"/>
    <property type="evidence" value="ECO:0007669"/>
    <property type="project" value="InterPro"/>
</dbReference>
<protein>
    <submittedName>
        <fullName evidence="2">3-oxoacyl-ACP synthase</fullName>
    </submittedName>
</protein>
<dbReference type="PANTHER" id="PTHR34069:SF2">
    <property type="entry name" value="BETA-KETOACYL-[ACYL-CARRIER-PROTEIN] SYNTHASE III"/>
    <property type="match status" value="1"/>
</dbReference>
<accession>A0A1S1QUG2</accession>
<sequence length="348" mass="36504">MTGLEVHLRSVGTALPGPAIDNAALARRFGLGDVWEQWVETFLGTRTRHLSVDLNTGEVDGWLADLGTLAGQRALAAAGVAAGDVDLLVLATSSPDQLMPATVNVIADRLGIDGIPTFQLQSGCSGALQALDLARQLLLGGRHRTALVLGGDVSAKQWDLTIDPRSVSQGDLVSAAMFGDGIGAAVLGVGAEATPGAVVLREVRVRLGGLGRPSGHVVEWFGIADRDRLHGGVAEDYKAIEELVPGLAEQVLGELLDDVGWKRSEIDYLLPPQLSGRMTAKIVEQLAVEGAEEVTVVPDTANTGNALPFFQLERLLPRLAAGERAVAVAIESSKWIRSAFALEKAAAP</sequence>
<evidence type="ECO:0000313" key="2">
    <source>
        <dbReference type="EMBL" id="OHV37610.1"/>
    </source>
</evidence>
<comment type="caution">
    <text evidence="2">The sequence shown here is derived from an EMBL/GenBank/DDBJ whole genome shotgun (WGS) entry which is preliminary data.</text>
</comment>
<dbReference type="Proteomes" id="UP000179627">
    <property type="component" value="Unassembled WGS sequence"/>
</dbReference>
<evidence type="ECO:0000313" key="3">
    <source>
        <dbReference type="Proteomes" id="UP000179627"/>
    </source>
</evidence>
<dbReference type="InterPro" id="IPR016039">
    <property type="entry name" value="Thiolase-like"/>
</dbReference>
<dbReference type="Pfam" id="PF08545">
    <property type="entry name" value="ACP_syn_III"/>
    <property type="match status" value="1"/>
</dbReference>
<dbReference type="GO" id="GO:0006633">
    <property type="term" value="P:fatty acid biosynthetic process"/>
    <property type="evidence" value="ECO:0007669"/>
    <property type="project" value="InterPro"/>
</dbReference>
<dbReference type="EMBL" id="MBLM01000112">
    <property type="protein sequence ID" value="OHV37610.1"/>
    <property type="molecule type" value="Genomic_DNA"/>
</dbReference>
<dbReference type="RefSeq" id="WP_071084440.1">
    <property type="nucleotide sequence ID" value="NZ_MBLM01000112.1"/>
</dbReference>
<dbReference type="SUPFAM" id="SSF53901">
    <property type="entry name" value="Thiolase-like"/>
    <property type="match status" value="2"/>
</dbReference>
<dbReference type="GO" id="GO:0044550">
    <property type="term" value="P:secondary metabolite biosynthetic process"/>
    <property type="evidence" value="ECO:0007669"/>
    <property type="project" value="TreeGrafter"/>
</dbReference>
<name>A0A1S1QUG2_9ACTN</name>
<evidence type="ECO:0000259" key="1">
    <source>
        <dbReference type="Pfam" id="PF08545"/>
    </source>
</evidence>
<keyword evidence="3" id="KW-1185">Reference proteome</keyword>
<dbReference type="Gene3D" id="3.40.47.10">
    <property type="match status" value="2"/>
</dbReference>
<proteinExistence type="predicted"/>
<dbReference type="PANTHER" id="PTHR34069">
    <property type="entry name" value="3-OXOACYL-[ACYL-CARRIER-PROTEIN] SYNTHASE 3"/>
    <property type="match status" value="1"/>
</dbReference>
<feature type="domain" description="Beta-ketoacyl-[acyl-carrier-protein] synthase III N-terminal" evidence="1">
    <location>
        <begin position="118"/>
        <end position="192"/>
    </location>
</feature>